<gene>
    <name evidence="2" type="ORF">Mgra_00001046</name>
</gene>
<evidence type="ECO:0000259" key="1">
    <source>
        <dbReference type="Pfam" id="PF26202"/>
    </source>
</evidence>
<sequence length="152" mass="18057">NVILNNTKTTLSIYRLLLEFICFDYSIYYGHFIFIIKNNYLIEVICQKINYLEALALEKCNWIYDNNFIEEEIIVESFNNLKNINNWTNKNENNKKDFNNNNIILNNLNNSFDSINVENKILDTTLDELPSLSILPELNDKDLDEFFKLVEQ</sequence>
<dbReference type="Proteomes" id="UP000605970">
    <property type="component" value="Unassembled WGS sequence"/>
</dbReference>
<organism evidence="2 3">
    <name type="scientific">Meloidogyne graminicola</name>
    <dbReference type="NCBI Taxonomy" id="189291"/>
    <lineage>
        <taxon>Eukaryota</taxon>
        <taxon>Metazoa</taxon>
        <taxon>Ecdysozoa</taxon>
        <taxon>Nematoda</taxon>
        <taxon>Chromadorea</taxon>
        <taxon>Rhabditida</taxon>
        <taxon>Tylenchina</taxon>
        <taxon>Tylenchomorpha</taxon>
        <taxon>Tylenchoidea</taxon>
        <taxon>Meloidogynidae</taxon>
        <taxon>Meloidogyninae</taxon>
        <taxon>Meloidogyne</taxon>
    </lineage>
</organism>
<feature type="non-terminal residue" evidence="2">
    <location>
        <position position="1"/>
    </location>
</feature>
<comment type="caution">
    <text evidence="2">The sequence shown here is derived from an EMBL/GenBank/DDBJ whole genome shotgun (WGS) entry which is preliminary data.</text>
</comment>
<accession>A0A8T0A1U8</accession>
<dbReference type="Pfam" id="PF26202">
    <property type="entry name" value="HA_Alsin"/>
    <property type="match status" value="1"/>
</dbReference>
<dbReference type="AlphaFoldDB" id="A0A8T0A1U8"/>
<reference evidence="2" key="1">
    <citation type="journal article" date="2020" name="Ecol. Evol.">
        <title>Genome structure and content of the rice root-knot nematode (Meloidogyne graminicola).</title>
        <authorList>
            <person name="Phan N.T."/>
            <person name="Danchin E.G.J."/>
            <person name="Klopp C."/>
            <person name="Perfus-Barbeoch L."/>
            <person name="Kozlowski D.K."/>
            <person name="Koutsovoulos G.D."/>
            <person name="Lopez-Roques C."/>
            <person name="Bouchez O."/>
            <person name="Zahm M."/>
            <person name="Besnard G."/>
            <person name="Bellafiore S."/>
        </authorList>
    </citation>
    <scope>NUCLEOTIDE SEQUENCE</scope>
    <source>
        <strain evidence="2">VN-18</strain>
    </source>
</reference>
<protein>
    <recommendedName>
        <fullName evidence="1">Alsin helical array domain-containing protein</fullName>
    </recommendedName>
</protein>
<evidence type="ECO:0000313" key="2">
    <source>
        <dbReference type="EMBL" id="KAF7639378.1"/>
    </source>
</evidence>
<proteinExistence type="predicted"/>
<dbReference type="EMBL" id="JABEBT010000005">
    <property type="protein sequence ID" value="KAF7639378.1"/>
    <property type="molecule type" value="Genomic_DNA"/>
</dbReference>
<keyword evidence="3" id="KW-1185">Reference proteome</keyword>
<feature type="domain" description="Alsin helical array" evidence="1">
    <location>
        <begin position="71"/>
        <end position="144"/>
    </location>
</feature>
<name>A0A8T0A1U8_9BILA</name>
<dbReference type="InterPro" id="IPR059093">
    <property type="entry name" value="HA_Alsin"/>
</dbReference>
<evidence type="ECO:0000313" key="3">
    <source>
        <dbReference type="Proteomes" id="UP000605970"/>
    </source>
</evidence>
<feature type="non-terminal residue" evidence="2">
    <location>
        <position position="152"/>
    </location>
</feature>